<organism evidence="1 2">
    <name type="scientific">Komagataeibacter rhaeticus</name>
    <dbReference type="NCBI Taxonomy" id="215221"/>
    <lineage>
        <taxon>Bacteria</taxon>
        <taxon>Pseudomonadati</taxon>
        <taxon>Pseudomonadota</taxon>
        <taxon>Alphaproteobacteria</taxon>
        <taxon>Acetobacterales</taxon>
        <taxon>Acetobacteraceae</taxon>
        <taxon>Komagataeibacter</taxon>
    </lineage>
</organism>
<evidence type="ECO:0000313" key="1">
    <source>
        <dbReference type="EMBL" id="QIP35568.1"/>
    </source>
</evidence>
<dbReference type="Proteomes" id="UP000502533">
    <property type="component" value="Chromosome"/>
</dbReference>
<proteinExistence type="predicted"/>
<keyword evidence="2" id="KW-1185">Reference proteome</keyword>
<dbReference type="EMBL" id="CP050139">
    <property type="protein sequence ID" value="QIP35568.1"/>
    <property type="molecule type" value="Genomic_DNA"/>
</dbReference>
<reference evidence="1 2" key="1">
    <citation type="submission" date="2020-03" db="EMBL/GenBank/DDBJ databases">
        <title>Isolation of cellulose-producing strains, genome characterization and application of the synthesized cellulose films as an economical and sustainable material for piezoelectric sensor construction.</title>
        <authorList>
            <person name="Mangayil R.K."/>
        </authorList>
    </citation>
    <scope>NUCLEOTIDE SEQUENCE [LARGE SCALE GENOMIC DNA]</scope>
    <source>
        <strain evidence="1 2">ENS 9a1a</strain>
    </source>
</reference>
<dbReference type="AlphaFoldDB" id="A0A181CBD2"/>
<evidence type="ECO:0000313" key="2">
    <source>
        <dbReference type="Proteomes" id="UP000502533"/>
    </source>
</evidence>
<accession>A0A181CBD2</accession>
<gene>
    <name evidence="1" type="ORF">GWK63_08905</name>
</gene>
<name>A0A181CBD2_9PROT</name>
<dbReference type="KEGG" id="kre:GWK63_08905"/>
<protein>
    <submittedName>
        <fullName evidence="1">Uncharacterized protein</fullName>
    </submittedName>
</protein>
<sequence>MAKPDKPAPGSREERDEQIGKLVWIGITVLGTVIMGIFMLRTELHALISENEPLPPGASAPATPGDDQSTPVSPAVRATPNGRAQ</sequence>
<dbReference type="RefSeq" id="WP_050800814.1">
    <property type="nucleotide sequence ID" value="NZ_CALMTF010000087.1"/>
</dbReference>
<dbReference type="GeneID" id="85022273"/>